<comment type="caution">
    <text evidence="1">The sequence shown here is derived from an EMBL/GenBank/DDBJ whole genome shotgun (WGS) entry which is preliminary data.</text>
</comment>
<evidence type="ECO:0000313" key="2">
    <source>
        <dbReference type="Proteomes" id="UP000603904"/>
    </source>
</evidence>
<keyword evidence="2" id="KW-1185">Reference proteome</keyword>
<gene>
    <name evidence="1" type="ORF">Mco01_53420</name>
</gene>
<proteinExistence type="predicted"/>
<name>A0ABQ4G5I6_9ACTN</name>
<evidence type="ECO:0000313" key="1">
    <source>
        <dbReference type="EMBL" id="GIH42342.1"/>
    </source>
</evidence>
<sequence>MRKAAQAAGVISEVKTPKSRRTLALTSELVDALKAHQAKHNAARLKAGDAWREHDIYGHLMEGDRRAATEAISGALLGQRKRAAPRVAPDDAEETG</sequence>
<dbReference type="EMBL" id="BOOC01000030">
    <property type="protein sequence ID" value="GIH42342.1"/>
    <property type="molecule type" value="Genomic_DNA"/>
</dbReference>
<accession>A0ABQ4G5I6</accession>
<dbReference type="Proteomes" id="UP000603904">
    <property type="component" value="Unassembled WGS sequence"/>
</dbReference>
<protein>
    <submittedName>
        <fullName evidence="1">Uncharacterized protein</fullName>
    </submittedName>
</protein>
<reference evidence="1 2" key="1">
    <citation type="submission" date="2021-01" db="EMBL/GenBank/DDBJ databases">
        <title>Whole genome shotgun sequence of Microbispora corallina NBRC 16416.</title>
        <authorList>
            <person name="Komaki H."/>
            <person name="Tamura T."/>
        </authorList>
    </citation>
    <scope>NUCLEOTIDE SEQUENCE [LARGE SCALE GENOMIC DNA]</scope>
    <source>
        <strain evidence="1 2">NBRC 16416</strain>
    </source>
</reference>
<organism evidence="1 2">
    <name type="scientific">Microbispora corallina</name>
    <dbReference type="NCBI Taxonomy" id="83302"/>
    <lineage>
        <taxon>Bacteria</taxon>
        <taxon>Bacillati</taxon>
        <taxon>Actinomycetota</taxon>
        <taxon>Actinomycetes</taxon>
        <taxon>Streptosporangiales</taxon>
        <taxon>Streptosporangiaceae</taxon>
        <taxon>Microbispora</taxon>
    </lineage>
</organism>